<dbReference type="InterPro" id="IPR011006">
    <property type="entry name" value="CheY-like_superfamily"/>
</dbReference>
<dbReference type="InterPro" id="IPR005467">
    <property type="entry name" value="His_kinase_dom"/>
</dbReference>
<dbReference type="SMART" id="SM00387">
    <property type="entry name" value="HATPase_c"/>
    <property type="match status" value="1"/>
</dbReference>
<feature type="domain" description="Histidine kinase" evidence="7">
    <location>
        <begin position="216"/>
        <end position="438"/>
    </location>
</feature>
<evidence type="ECO:0000259" key="8">
    <source>
        <dbReference type="PROSITE" id="PS50110"/>
    </source>
</evidence>
<dbReference type="SUPFAM" id="SSF52172">
    <property type="entry name" value="CheY-like"/>
    <property type="match status" value="1"/>
</dbReference>
<dbReference type="PRINTS" id="PR00344">
    <property type="entry name" value="BCTRLSENSOR"/>
</dbReference>
<dbReference type="InterPro" id="IPR003594">
    <property type="entry name" value="HATPase_dom"/>
</dbReference>
<name>A0ABV7NC03_9SPHN</name>
<comment type="catalytic activity">
    <reaction evidence="1">
        <text>ATP + protein L-histidine = ADP + protein N-phospho-L-histidine.</text>
        <dbReference type="EC" id="2.7.13.3"/>
    </reaction>
</comment>
<evidence type="ECO:0000256" key="3">
    <source>
        <dbReference type="ARBA" id="ARBA00022553"/>
    </source>
</evidence>
<protein>
    <recommendedName>
        <fullName evidence="2">histidine kinase</fullName>
        <ecNumber evidence="2">2.7.13.3</ecNumber>
    </recommendedName>
</protein>
<dbReference type="PROSITE" id="PS50110">
    <property type="entry name" value="RESPONSE_REGULATORY"/>
    <property type="match status" value="1"/>
</dbReference>
<dbReference type="RefSeq" id="WP_380794490.1">
    <property type="nucleotide sequence ID" value="NZ_JBHRVU010000004.1"/>
</dbReference>
<dbReference type="Gene3D" id="1.10.287.130">
    <property type="match status" value="1"/>
</dbReference>
<evidence type="ECO:0000256" key="1">
    <source>
        <dbReference type="ARBA" id="ARBA00000085"/>
    </source>
</evidence>
<dbReference type="InterPro" id="IPR003018">
    <property type="entry name" value="GAF"/>
</dbReference>
<dbReference type="InterPro" id="IPR036890">
    <property type="entry name" value="HATPase_C_sf"/>
</dbReference>
<dbReference type="Pfam" id="PF00512">
    <property type="entry name" value="HisKA"/>
    <property type="match status" value="1"/>
</dbReference>
<dbReference type="SUPFAM" id="SSF47384">
    <property type="entry name" value="Homodimeric domain of signal transducing histidine kinase"/>
    <property type="match status" value="1"/>
</dbReference>
<dbReference type="EMBL" id="JBHRVU010000004">
    <property type="protein sequence ID" value="MFC3441018.1"/>
    <property type="molecule type" value="Genomic_DNA"/>
</dbReference>
<gene>
    <name evidence="9" type="ORF">ACFOKF_07370</name>
</gene>
<evidence type="ECO:0000256" key="4">
    <source>
        <dbReference type="ARBA" id="ARBA00022679"/>
    </source>
</evidence>
<keyword evidence="5" id="KW-0418">Kinase</keyword>
<dbReference type="Pfam" id="PF02518">
    <property type="entry name" value="HATPase_c"/>
    <property type="match status" value="1"/>
</dbReference>
<sequence>MNGQLDSDFRSEQKALAARWSQAAEAMEALAGARSVDAVVSVLRAFARRAAGADGIAVVLRDGDKCHYVAEDAMEPLWSGQRFPMQRCVSGWAMLNQQTAVIPDIFMDPRVPVDAYRTTFVRSMVMVPIGRGDPIAAMGAYWSEAGAPTDNQIALLEALARAASTALENGRLFASLEALNLQLDQRMQEQGKDLEKSQSALRQVQKMEILGKLTGHVAHDFNNLLTPIIGGLDRIMAEDTPPDTIGRTASVAMQAAESAQRLVERLLAFARRQPLQPTAVLLSDLVTGMQALLASTLGPRIVLTIDVPASLPPVQADGHQLELAILNLVVNSRDAMPEGGLLTIRGDLRNFHLPAGLTVKEPAEAYVCLSIADTGIGMTPAVRASAMEPFFTTKPAGHGTGLGLSMAHGLAAQLGGSLEINSEVGQGTDVQLWLPKAKTPPAIAQTPTPQIGKEPSQGKILLVDDNPLVRNSTREMLTDIGYDVVDIDHAELAISMMEAGYRPDILITDHVMPGMTGVELALRIRVDHPQVAVLIISGYQGIDLIAPEIVRLSKPFRLGHLQASISAARAQVR</sequence>
<dbReference type="Pfam" id="PF00072">
    <property type="entry name" value="Response_reg"/>
    <property type="match status" value="1"/>
</dbReference>
<feature type="domain" description="Response regulatory" evidence="8">
    <location>
        <begin position="459"/>
        <end position="569"/>
    </location>
</feature>
<proteinExistence type="predicted"/>
<dbReference type="InterPro" id="IPR029016">
    <property type="entry name" value="GAF-like_dom_sf"/>
</dbReference>
<dbReference type="EC" id="2.7.13.3" evidence="2"/>
<dbReference type="SMART" id="SM00065">
    <property type="entry name" value="GAF"/>
    <property type="match status" value="1"/>
</dbReference>
<dbReference type="PROSITE" id="PS50109">
    <property type="entry name" value="HIS_KIN"/>
    <property type="match status" value="1"/>
</dbReference>
<feature type="modified residue" description="4-aspartylphosphate" evidence="6">
    <location>
        <position position="509"/>
    </location>
</feature>
<dbReference type="Gene3D" id="3.40.50.2300">
    <property type="match status" value="1"/>
</dbReference>
<evidence type="ECO:0000313" key="9">
    <source>
        <dbReference type="EMBL" id="MFC3441018.1"/>
    </source>
</evidence>
<keyword evidence="9" id="KW-0547">Nucleotide-binding</keyword>
<dbReference type="SUPFAM" id="SSF55781">
    <property type="entry name" value="GAF domain-like"/>
    <property type="match status" value="1"/>
</dbReference>
<keyword evidence="4" id="KW-0808">Transferase</keyword>
<accession>A0ABV7NC03</accession>
<dbReference type="SUPFAM" id="SSF55874">
    <property type="entry name" value="ATPase domain of HSP90 chaperone/DNA topoisomerase II/histidine kinase"/>
    <property type="match status" value="1"/>
</dbReference>
<dbReference type="PANTHER" id="PTHR43065:SF42">
    <property type="entry name" value="TWO-COMPONENT SENSOR PPRA"/>
    <property type="match status" value="1"/>
</dbReference>
<dbReference type="CDD" id="cd00082">
    <property type="entry name" value="HisKA"/>
    <property type="match status" value="1"/>
</dbReference>
<evidence type="ECO:0000256" key="6">
    <source>
        <dbReference type="PROSITE-ProRule" id="PRU00169"/>
    </source>
</evidence>
<evidence type="ECO:0000256" key="2">
    <source>
        <dbReference type="ARBA" id="ARBA00012438"/>
    </source>
</evidence>
<dbReference type="PANTHER" id="PTHR43065">
    <property type="entry name" value="SENSOR HISTIDINE KINASE"/>
    <property type="match status" value="1"/>
</dbReference>
<dbReference type="Proteomes" id="UP001595681">
    <property type="component" value="Unassembled WGS sequence"/>
</dbReference>
<dbReference type="InterPro" id="IPR036097">
    <property type="entry name" value="HisK_dim/P_sf"/>
</dbReference>
<dbReference type="Gene3D" id="3.30.450.40">
    <property type="match status" value="1"/>
</dbReference>
<dbReference type="InterPro" id="IPR001789">
    <property type="entry name" value="Sig_transdc_resp-reg_receiver"/>
</dbReference>
<keyword evidence="9" id="KW-0067">ATP-binding</keyword>
<reference evidence="10" key="1">
    <citation type="journal article" date="2019" name="Int. J. Syst. Evol. Microbiol.">
        <title>The Global Catalogue of Microorganisms (GCM) 10K type strain sequencing project: providing services to taxonomists for standard genome sequencing and annotation.</title>
        <authorList>
            <consortium name="The Broad Institute Genomics Platform"/>
            <consortium name="The Broad Institute Genome Sequencing Center for Infectious Disease"/>
            <person name="Wu L."/>
            <person name="Ma J."/>
        </authorList>
    </citation>
    <scope>NUCLEOTIDE SEQUENCE [LARGE SCALE GENOMIC DNA]</scope>
    <source>
        <strain evidence="10">CCM 7491</strain>
    </source>
</reference>
<evidence type="ECO:0000259" key="7">
    <source>
        <dbReference type="PROSITE" id="PS50109"/>
    </source>
</evidence>
<keyword evidence="10" id="KW-1185">Reference proteome</keyword>
<evidence type="ECO:0000256" key="5">
    <source>
        <dbReference type="ARBA" id="ARBA00022777"/>
    </source>
</evidence>
<dbReference type="Pfam" id="PF13185">
    <property type="entry name" value="GAF_2"/>
    <property type="match status" value="1"/>
</dbReference>
<comment type="caution">
    <text evidence="9">The sequence shown here is derived from an EMBL/GenBank/DDBJ whole genome shotgun (WGS) entry which is preliminary data.</text>
</comment>
<organism evidence="9 10">
    <name type="scientific">Sphingobium rhizovicinum</name>
    <dbReference type="NCBI Taxonomy" id="432308"/>
    <lineage>
        <taxon>Bacteria</taxon>
        <taxon>Pseudomonadati</taxon>
        <taxon>Pseudomonadota</taxon>
        <taxon>Alphaproteobacteria</taxon>
        <taxon>Sphingomonadales</taxon>
        <taxon>Sphingomonadaceae</taxon>
        <taxon>Sphingobium</taxon>
    </lineage>
</organism>
<dbReference type="SMART" id="SM00388">
    <property type="entry name" value="HisKA"/>
    <property type="match status" value="1"/>
</dbReference>
<dbReference type="InterPro" id="IPR003661">
    <property type="entry name" value="HisK_dim/P_dom"/>
</dbReference>
<evidence type="ECO:0000313" key="10">
    <source>
        <dbReference type="Proteomes" id="UP001595681"/>
    </source>
</evidence>
<keyword evidence="3 6" id="KW-0597">Phosphoprotein</keyword>
<dbReference type="GO" id="GO:0005524">
    <property type="term" value="F:ATP binding"/>
    <property type="evidence" value="ECO:0007669"/>
    <property type="project" value="UniProtKB-KW"/>
</dbReference>
<dbReference type="InterPro" id="IPR004358">
    <property type="entry name" value="Sig_transdc_His_kin-like_C"/>
</dbReference>
<dbReference type="Gene3D" id="3.30.565.10">
    <property type="entry name" value="Histidine kinase-like ATPase, C-terminal domain"/>
    <property type="match status" value="1"/>
</dbReference>
<dbReference type="SMART" id="SM00448">
    <property type="entry name" value="REC"/>
    <property type="match status" value="1"/>
</dbReference>